<gene>
    <name evidence="2" type="ORF">NHX12_017636</name>
</gene>
<dbReference type="PANTHER" id="PTHR23227">
    <property type="entry name" value="BUCENTAUR RELATED"/>
    <property type="match status" value="1"/>
</dbReference>
<reference evidence="2" key="1">
    <citation type="submission" date="2022-07" db="EMBL/GenBank/DDBJ databases">
        <title>Chromosome-level genome of Muraenolepis orangiensis.</title>
        <authorList>
            <person name="Kim J."/>
        </authorList>
    </citation>
    <scope>NUCLEOTIDE SEQUENCE</scope>
    <source>
        <strain evidence="2">KU_S4_2022</strain>
        <tissue evidence="2">Muscle</tissue>
    </source>
</reference>
<dbReference type="CDD" id="cd09076">
    <property type="entry name" value="L1-EN"/>
    <property type="match status" value="1"/>
</dbReference>
<dbReference type="InterPro" id="IPR036691">
    <property type="entry name" value="Endo/exonu/phosph_ase_sf"/>
</dbReference>
<dbReference type="GO" id="GO:0003824">
    <property type="term" value="F:catalytic activity"/>
    <property type="evidence" value="ECO:0007669"/>
    <property type="project" value="InterPro"/>
</dbReference>
<proteinExistence type="predicted"/>
<dbReference type="OrthoDB" id="410381at2759"/>
<evidence type="ECO:0000313" key="2">
    <source>
        <dbReference type="EMBL" id="KAJ3614059.1"/>
    </source>
</evidence>
<dbReference type="InterPro" id="IPR005135">
    <property type="entry name" value="Endo/exonuclease/phosphatase"/>
</dbReference>
<accession>A0A9Q0EVK6</accession>
<sequence>MFRLKYVKYESRKEAARPTPLLTPRRTVQVAKEMRNYNISLLGLSETRWLQAGQMRLASGETLLYSRRTENSAPHSQGVALMLAPEAQRALSGWAPVCPCRLITTKFETKKSNIKLNVIHCYVPTNDDEDEKKHDFYQLQAVLDKRREKDIKILMGDFNANMGSDNTGYDVMGTQGMGKMNENGEHLADL</sequence>
<dbReference type="InterPro" id="IPR027124">
    <property type="entry name" value="Swc5/CFDP1/2"/>
</dbReference>
<dbReference type="Proteomes" id="UP001148018">
    <property type="component" value="Unassembled WGS sequence"/>
</dbReference>
<dbReference type="AlphaFoldDB" id="A0A9Q0EVK6"/>
<dbReference type="PANTHER" id="PTHR23227:SF67">
    <property type="entry name" value="CRANIOFACIAL DEVELOPMENT PROTEIN 2-LIKE"/>
    <property type="match status" value="1"/>
</dbReference>
<dbReference type="EMBL" id="JANIIK010000034">
    <property type="protein sequence ID" value="KAJ3614059.1"/>
    <property type="molecule type" value="Genomic_DNA"/>
</dbReference>
<keyword evidence="3" id="KW-1185">Reference proteome</keyword>
<protein>
    <recommendedName>
        <fullName evidence="1">Endonuclease/exonuclease/phosphatase domain-containing protein</fullName>
    </recommendedName>
</protein>
<dbReference type="Pfam" id="PF03372">
    <property type="entry name" value="Exo_endo_phos"/>
    <property type="match status" value="1"/>
</dbReference>
<evidence type="ECO:0000313" key="3">
    <source>
        <dbReference type="Proteomes" id="UP001148018"/>
    </source>
</evidence>
<evidence type="ECO:0000259" key="1">
    <source>
        <dbReference type="Pfam" id="PF03372"/>
    </source>
</evidence>
<organism evidence="2 3">
    <name type="scientific">Muraenolepis orangiensis</name>
    <name type="common">Patagonian moray cod</name>
    <dbReference type="NCBI Taxonomy" id="630683"/>
    <lineage>
        <taxon>Eukaryota</taxon>
        <taxon>Metazoa</taxon>
        <taxon>Chordata</taxon>
        <taxon>Craniata</taxon>
        <taxon>Vertebrata</taxon>
        <taxon>Euteleostomi</taxon>
        <taxon>Actinopterygii</taxon>
        <taxon>Neopterygii</taxon>
        <taxon>Teleostei</taxon>
        <taxon>Neoteleostei</taxon>
        <taxon>Acanthomorphata</taxon>
        <taxon>Zeiogadaria</taxon>
        <taxon>Gadariae</taxon>
        <taxon>Gadiformes</taxon>
        <taxon>Muraenolepidoidei</taxon>
        <taxon>Muraenolepididae</taxon>
        <taxon>Muraenolepis</taxon>
    </lineage>
</organism>
<feature type="domain" description="Endonuclease/exonuclease/phosphatase" evidence="1">
    <location>
        <begin position="19"/>
        <end position="166"/>
    </location>
</feature>
<comment type="caution">
    <text evidence="2">The sequence shown here is derived from an EMBL/GenBank/DDBJ whole genome shotgun (WGS) entry which is preliminary data.</text>
</comment>
<dbReference type="SUPFAM" id="SSF56219">
    <property type="entry name" value="DNase I-like"/>
    <property type="match status" value="1"/>
</dbReference>
<dbReference type="Gene3D" id="3.60.10.10">
    <property type="entry name" value="Endonuclease/exonuclease/phosphatase"/>
    <property type="match status" value="1"/>
</dbReference>
<name>A0A9Q0EVK6_9TELE</name>